<gene>
    <name evidence="1" type="ORF">P3T76_009044</name>
</gene>
<dbReference type="Proteomes" id="UP001259832">
    <property type="component" value="Unassembled WGS sequence"/>
</dbReference>
<keyword evidence="2" id="KW-1185">Reference proteome</keyword>
<accession>A0AAD9GI33</accession>
<organism evidence="1 2">
    <name type="scientific">Phytophthora citrophthora</name>
    <dbReference type="NCBI Taxonomy" id="4793"/>
    <lineage>
        <taxon>Eukaryota</taxon>
        <taxon>Sar</taxon>
        <taxon>Stramenopiles</taxon>
        <taxon>Oomycota</taxon>
        <taxon>Peronosporomycetes</taxon>
        <taxon>Peronosporales</taxon>
        <taxon>Peronosporaceae</taxon>
        <taxon>Phytophthora</taxon>
    </lineage>
</organism>
<sequence>MWDKGFSQAKVDAAEGSVWMNLAKTHIQARLRSETANRTLKTMLTSQTQVIDLLQNIVHKQTFTQEMDLASFGETWANVEFSTEIDSINAHLKGVNVGAHSISIQARC</sequence>
<reference evidence="1" key="1">
    <citation type="submission" date="2023-08" db="EMBL/GenBank/DDBJ databases">
        <title>Reference Genome Resource for the Citrus Pathogen Phytophthora citrophthora.</title>
        <authorList>
            <person name="Moller H."/>
            <person name="Coetzee B."/>
            <person name="Rose L.J."/>
            <person name="Van Niekerk J.M."/>
        </authorList>
    </citation>
    <scope>NUCLEOTIDE SEQUENCE</scope>
    <source>
        <strain evidence="1">STE-U-9442</strain>
    </source>
</reference>
<protein>
    <submittedName>
        <fullName evidence="1">Uncharacterized protein</fullName>
    </submittedName>
</protein>
<name>A0AAD9GI33_9STRA</name>
<comment type="caution">
    <text evidence="1">The sequence shown here is derived from an EMBL/GenBank/DDBJ whole genome shotgun (WGS) entry which is preliminary data.</text>
</comment>
<evidence type="ECO:0000313" key="2">
    <source>
        <dbReference type="Proteomes" id="UP001259832"/>
    </source>
</evidence>
<dbReference type="EMBL" id="JASMQC010000017">
    <property type="protein sequence ID" value="KAK1938969.1"/>
    <property type="molecule type" value="Genomic_DNA"/>
</dbReference>
<proteinExistence type="predicted"/>
<dbReference type="AlphaFoldDB" id="A0AAD9GI33"/>
<evidence type="ECO:0000313" key="1">
    <source>
        <dbReference type="EMBL" id="KAK1938969.1"/>
    </source>
</evidence>